<dbReference type="GO" id="GO:0015232">
    <property type="term" value="F:heme transmembrane transporter activity"/>
    <property type="evidence" value="ECO:0007669"/>
    <property type="project" value="InterPro"/>
</dbReference>
<keyword evidence="9" id="KW-0997">Cell inner membrane</keyword>
<feature type="transmembrane region" description="Helical" evidence="9">
    <location>
        <begin position="60"/>
        <end position="81"/>
    </location>
</feature>
<dbReference type="EMBL" id="CP013244">
    <property type="protein sequence ID" value="ANP44691.1"/>
    <property type="molecule type" value="Genomic_DNA"/>
</dbReference>
<dbReference type="Proteomes" id="UP000092498">
    <property type="component" value="Chromosome"/>
</dbReference>
<dbReference type="GO" id="GO:0017004">
    <property type="term" value="P:cytochrome complex assembly"/>
    <property type="evidence" value="ECO:0007669"/>
    <property type="project" value="UniProtKB-KW"/>
</dbReference>
<feature type="transmembrane region" description="Helical" evidence="9">
    <location>
        <begin position="155"/>
        <end position="178"/>
    </location>
</feature>
<dbReference type="InterPro" id="IPR002541">
    <property type="entry name" value="Cyt_c_assembly"/>
</dbReference>
<evidence type="ECO:0000259" key="10">
    <source>
        <dbReference type="Pfam" id="PF01578"/>
    </source>
</evidence>
<dbReference type="InParanoid" id="A0A1B1ADR5"/>
<comment type="similarity">
    <text evidence="3 9">Belongs to the CcmC/CycZ/HelC family.</text>
</comment>
<dbReference type="STRING" id="1759059.ATE48_01515"/>
<sequence>MFAFLANPARFMVFSAWAAPVLFAGALILFAAGAPWALFYSPADYQMGETVRIMYVHVPAAWWSMGAYAFMAGASFVGLVWRHVLADVAARAAAPVGAVFAAVCLVTGSLWGAPTWGTWWEWDGRMTSMLVLFVTYLGYIALWSSIEDEEKAARLAAILCLVGAINLPIVKFSVDWWSTLHQPASIMRSGGSAISGEMLGPLLTLGGAYLLLFGALTLMNMRSAIYRRRVNSAELKKARQ</sequence>
<proteinExistence type="inferred from homology"/>
<dbReference type="InterPro" id="IPR003557">
    <property type="entry name" value="Cyt_c_biogenesis_CcmC"/>
</dbReference>
<dbReference type="InterPro" id="IPR045062">
    <property type="entry name" value="Cyt_c_biogenesis_CcsA/CcmC"/>
</dbReference>
<evidence type="ECO:0000256" key="3">
    <source>
        <dbReference type="ARBA" id="ARBA00005840"/>
    </source>
</evidence>
<keyword evidence="12" id="KW-1185">Reference proteome</keyword>
<organism evidence="11 12">
    <name type="scientific">Candidatus Viadribacter manganicus</name>
    <dbReference type="NCBI Taxonomy" id="1759059"/>
    <lineage>
        <taxon>Bacteria</taxon>
        <taxon>Pseudomonadati</taxon>
        <taxon>Pseudomonadota</taxon>
        <taxon>Alphaproteobacteria</taxon>
        <taxon>Hyphomonadales</taxon>
        <taxon>Hyphomonadaceae</taxon>
        <taxon>Candidatus Viadribacter</taxon>
    </lineage>
</organism>
<keyword evidence="9" id="KW-1003">Cell membrane</keyword>
<evidence type="ECO:0000256" key="7">
    <source>
        <dbReference type="ARBA" id="ARBA00022989"/>
    </source>
</evidence>
<keyword evidence="9" id="KW-0813">Transport</keyword>
<evidence type="ECO:0000313" key="12">
    <source>
        <dbReference type="Proteomes" id="UP000092498"/>
    </source>
</evidence>
<dbReference type="PANTHER" id="PTHR30071:SF1">
    <property type="entry name" value="CYTOCHROME B_B6 PROTEIN-RELATED"/>
    <property type="match status" value="1"/>
</dbReference>
<dbReference type="OrthoDB" id="9778550at2"/>
<keyword evidence="8 9" id="KW-0472">Membrane</keyword>
<keyword evidence="5 9" id="KW-0812">Transmembrane</keyword>
<keyword evidence="6 9" id="KW-0201">Cytochrome c-type biogenesis</keyword>
<evidence type="ECO:0000256" key="8">
    <source>
        <dbReference type="ARBA" id="ARBA00023136"/>
    </source>
</evidence>
<evidence type="ECO:0000256" key="1">
    <source>
        <dbReference type="ARBA" id="ARBA00002442"/>
    </source>
</evidence>
<evidence type="ECO:0000256" key="5">
    <source>
        <dbReference type="ARBA" id="ARBA00022692"/>
    </source>
</evidence>
<dbReference type="Pfam" id="PF01578">
    <property type="entry name" value="Cytochrom_C_asm"/>
    <property type="match status" value="1"/>
</dbReference>
<feature type="domain" description="Cytochrome c assembly protein" evidence="10">
    <location>
        <begin position="9"/>
        <end position="181"/>
    </location>
</feature>
<evidence type="ECO:0000256" key="2">
    <source>
        <dbReference type="ARBA" id="ARBA00004141"/>
    </source>
</evidence>
<dbReference type="AlphaFoldDB" id="A0A1B1ADR5"/>
<dbReference type="PANTHER" id="PTHR30071">
    <property type="entry name" value="HEME EXPORTER PROTEIN C"/>
    <property type="match status" value="1"/>
</dbReference>
<protein>
    <recommendedName>
        <fullName evidence="4 9">Heme exporter protein C</fullName>
    </recommendedName>
    <alternativeName>
        <fullName evidence="9">Cytochrome c-type biogenesis protein</fullName>
    </alternativeName>
</protein>
<dbReference type="PRINTS" id="PR01386">
    <property type="entry name" value="CCMCBIOGNSIS"/>
</dbReference>
<feature type="transmembrane region" description="Helical" evidence="9">
    <location>
        <begin position="125"/>
        <end position="143"/>
    </location>
</feature>
<feature type="transmembrane region" description="Helical" evidence="9">
    <location>
        <begin position="93"/>
        <end position="113"/>
    </location>
</feature>
<evidence type="ECO:0000256" key="6">
    <source>
        <dbReference type="ARBA" id="ARBA00022748"/>
    </source>
</evidence>
<comment type="subcellular location">
    <subcellularLocation>
        <location evidence="9">Cell inner membrane</location>
    </subcellularLocation>
    <subcellularLocation>
        <location evidence="2">Membrane</location>
        <topology evidence="2">Multi-pass membrane protein</topology>
    </subcellularLocation>
</comment>
<name>A0A1B1ADR5_9PROT</name>
<keyword evidence="7 9" id="KW-1133">Transmembrane helix</keyword>
<comment type="function">
    <text evidence="1 9">Required for the export of heme to the periplasm for the biogenesis of c-type cytochromes.</text>
</comment>
<feature type="transmembrane region" description="Helical" evidence="9">
    <location>
        <begin position="198"/>
        <end position="219"/>
    </location>
</feature>
<dbReference type="GO" id="GO:0005886">
    <property type="term" value="C:plasma membrane"/>
    <property type="evidence" value="ECO:0007669"/>
    <property type="project" value="UniProtKB-SubCell"/>
</dbReference>
<dbReference type="GO" id="GO:0020037">
    <property type="term" value="F:heme binding"/>
    <property type="evidence" value="ECO:0007669"/>
    <property type="project" value="InterPro"/>
</dbReference>
<feature type="transmembrane region" description="Helical" evidence="9">
    <location>
        <begin position="12"/>
        <end position="40"/>
    </location>
</feature>
<evidence type="ECO:0000256" key="9">
    <source>
        <dbReference type="RuleBase" id="RU364092"/>
    </source>
</evidence>
<evidence type="ECO:0000256" key="4">
    <source>
        <dbReference type="ARBA" id="ARBA00016463"/>
    </source>
</evidence>
<dbReference type="FunCoup" id="A0A1B1ADR5">
    <property type="interactions" value="184"/>
</dbReference>
<reference evidence="11 12" key="1">
    <citation type="submission" date="2015-11" db="EMBL/GenBank/DDBJ databases">
        <title>Whole-Genome Sequence of Candidatus Oderbacter manganicum from the National Park Lower Oder Valley, Germany.</title>
        <authorList>
            <person name="Braun B."/>
            <person name="Liere K."/>
            <person name="Szewzyk U."/>
        </authorList>
    </citation>
    <scope>NUCLEOTIDE SEQUENCE [LARGE SCALE GENOMIC DNA]</scope>
    <source>
        <strain evidence="11 12">OTSz_A_272</strain>
    </source>
</reference>
<dbReference type="KEGG" id="cbot:ATE48_01515"/>
<gene>
    <name evidence="9" type="primary">ccmC</name>
    <name evidence="11" type="ORF">ATE48_01515</name>
</gene>
<evidence type="ECO:0000313" key="11">
    <source>
        <dbReference type="EMBL" id="ANP44691.1"/>
    </source>
</evidence>
<dbReference type="RefSeq" id="WP_066767150.1">
    <property type="nucleotide sequence ID" value="NZ_CP013244.1"/>
</dbReference>
<accession>A0A1B1ADR5</accession>
<dbReference type="NCBIfam" id="TIGR01191">
    <property type="entry name" value="ccmC"/>
    <property type="match status" value="1"/>
</dbReference>